<keyword evidence="1" id="KW-1133">Transmembrane helix</keyword>
<feature type="transmembrane region" description="Helical" evidence="1">
    <location>
        <begin position="46"/>
        <end position="68"/>
    </location>
</feature>
<feature type="transmembrane region" description="Helical" evidence="1">
    <location>
        <begin position="21"/>
        <end position="40"/>
    </location>
</feature>
<keyword evidence="3" id="KW-1185">Reference proteome</keyword>
<organism evidence="2 3">
    <name type="scientific">Psychrobacillus faecigallinarum</name>
    <dbReference type="NCBI Taxonomy" id="2762235"/>
    <lineage>
        <taxon>Bacteria</taxon>
        <taxon>Bacillati</taxon>
        <taxon>Bacillota</taxon>
        <taxon>Bacilli</taxon>
        <taxon>Bacillales</taxon>
        <taxon>Bacillaceae</taxon>
        <taxon>Psychrobacillus</taxon>
    </lineage>
</organism>
<evidence type="ECO:0000313" key="3">
    <source>
        <dbReference type="Proteomes" id="UP000640786"/>
    </source>
</evidence>
<dbReference type="Proteomes" id="UP000640786">
    <property type="component" value="Unassembled WGS sequence"/>
</dbReference>
<keyword evidence="1" id="KW-0812">Transmembrane</keyword>
<evidence type="ECO:0000313" key="2">
    <source>
        <dbReference type="EMBL" id="MBD7945838.1"/>
    </source>
</evidence>
<proteinExistence type="predicted"/>
<keyword evidence="1" id="KW-0472">Membrane</keyword>
<sequence length="73" mass="8928">MEWNEYRMDKIKRYLTERKKSYFLNATIFVLIFIIVIFIFGPPRYYVVPILSMIIGYGSVEFVGYKLWKKDKF</sequence>
<gene>
    <name evidence="2" type="ORF">H9650_17155</name>
</gene>
<evidence type="ECO:0000256" key="1">
    <source>
        <dbReference type="SAM" id="Phobius"/>
    </source>
</evidence>
<name>A0ABR8RDK9_9BACI</name>
<dbReference type="RefSeq" id="WP_144541195.1">
    <property type="nucleotide sequence ID" value="NZ_JACSQO010000011.1"/>
</dbReference>
<comment type="caution">
    <text evidence="2">The sequence shown here is derived from an EMBL/GenBank/DDBJ whole genome shotgun (WGS) entry which is preliminary data.</text>
</comment>
<protein>
    <submittedName>
        <fullName evidence="2">Uncharacterized protein</fullName>
    </submittedName>
</protein>
<accession>A0ABR8RDK9</accession>
<reference evidence="2 3" key="1">
    <citation type="submission" date="2020-08" db="EMBL/GenBank/DDBJ databases">
        <title>A Genomic Blueprint of the Chicken Gut Microbiome.</title>
        <authorList>
            <person name="Gilroy R."/>
            <person name="Ravi A."/>
            <person name="Getino M."/>
            <person name="Pursley I."/>
            <person name="Horton D.L."/>
            <person name="Alikhan N.-F."/>
            <person name="Baker D."/>
            <person name="Gharbi K."/>
            <person name="Hall N."/>
            <person name="Watson M."/>
            <person name="Adriaenssens E.M."/>
            <person name="Foster-Nyarko E."/>
            <person name="Jarju S."/>
            <person name="Secka A."/>
            <person name="Antonio M."/>
            <person name="Oren A."/>
            <person name="Chaudhuri R."/>
            <person name="La Ragione R.M."/>
            <person name="Hildebrand F."/>
            <person name="Pallen M.J."/>
        </authorList>
    </citation>
    <scope>NUCLEOTIDE SEQUENCE [LARGE SCALE GENOMIC DNA]</scope>
    <source>
        <strain evidence="2 3">Sa2BUA9</strain>
    </source>
</reference>
<dbReference type="EMBL" id="JACSQO010000011">
    <property type="protein sequence ID" value="MBD7945838.1"/>
    <property type="molecule type" value="Genomic_DNA"/>
</dbReference>